<dbReference type="EMBL" id="VOIH02000008">
    <property type="protein sequence ID" value="KAF3439359.1"/>
    <property type="molecule type" value="Genomic_DNA"/>
</dbReference>
<dbReference type="SMART" id="SM00198">
    <property type="entry name" value="SCP"/>
    <property type="match status" value="1"/>
</dbReference>
<protein>
    <recommendedName>
        <fullName evidence="1">SCP domain-containing protein</fullName>
    </recommendedName>
</protein>
<name>A0A8K0GV16_9ROSA</name>
<comment type="caution">
    <text evidence="2">The sequence shown here is derived from an EMBL/GenBank/DDBJ whole genome shotgun (WGS) entry which is preliminary data.</text>
</comment>
<dbReference type="PANTHER" id="PTHR10334">
    <property type="entry name" value="CYSTEINE-RICH SECRETORY PROTEIN-RELATED"/>
    <property type="match status" value="1"/>
</dbReference>
<dbReference type="PROSITE" id="PS01010">
    <property type="entry name" value="CRISP_2"/>
    <property type="match status" value="1"/>
</dbReference>
<dbReference type="GO" id="GO:0030955">
    <property type="term" value="F:potassium ion binding"/>
    <property type="evidence" value="ECO:0007669"/>
    <property type="project" value="InterPro"/>
</dbReference>
<accession>A0A8K0GV16</accession>
<dbReference type="SUPFAM" id="SSF51621">
    <property type="entry name" value="Phosphoenolpyruvate/pyruvate domain"/>
    <property type="match status" value="1"/>
</dbReference>
<dbReference type="Proteomes" id="UP000796880">
    <property type="component" value="Unassembled WGS sequence"/>
</dbReference>
<keyword evidence="3" id="KW-1185">Reference proteome</keyword>
<gene>
    <name evidence="2" type="ORF">FNV43_RR17636</name>
</gene>
<evidence type="ECO:0000259" key="1">
    <source>
        <dbReference type="SMART" id="SM00198"/>
    </source>
</evidence>
<evidence type="ECO:0000313" key="2">
    <source>
        <dbReference type="EMBL" id="KAF3439359.1"/>
    </source>
</evidence>
<dbReference type="SUPFAM" id="SSF55797">
    <property type="entry name" value="PR-1-like"/>
    <property type="match status" value="1"/>
</dbReference>
<proteinExistence type="predicted"/>
<dbReference type="Gene3D" id="3.40.33.10">
    <property type="entry name" value="CAP"/>
    <property type="match status" value="1"/>
</dbReference>
<dbReference type="InterPro" id="IPR014044">
    <property type="entry name" value="CAP_dom"/>
</dbReference>
<dbReference type="AlphaFoldDB" id="A0A8K0GV16"/>
<sequence length="177" mass="20244">MHSNHLVLEQPICMASILEPSKANFFHAMTKIVGTLGLKSRSVEVISGCLKARISVAQFDFSWGDTKYHQETLENLKAAVKSSQHEMEHSGEPYSENLAEGYDSMTGEEAVKFWLTEKQYYDYHSNSYVEDECLHFTQVVWRKSVHLGCARIKCHNGWMFVICSYDPPGNIEGQRPY</sequence>
<evidence type="ECO:0000313" key="3">
    <source>
        <dbReference type="Proteomes" id="UP000796880"/>
    </source>
</evidence>
<dbReference type="GO" id="GO:0000287">
    <property type="term" value="F:magnesium ion binding"/>
    <property type="evidence" value="ECO:0007669"/>
    <property type="project" value="InterPro"/>
</dbReference>
<dbReference type="OrthoDB" id="108365at2759"/>
<dbReference type="GO" id="GO:0004743">
    <property type="term" value="F:pyruvate kinase activity"/>
    <property type="evidence" value="ECO:0007669"/>
    <property type="project" value="InterPro"/>
</dbReference>
<dbReference type="InterPro" id="IPR001283">
    <property type="entry name" value="CRISP-related"/>
</dbReference>
<dbReference type="InterPro" id="IPR015813">
    <property type="entry name" value="Pyrv/PenolPyrv_kinase-like_dom"/>
</dbReference>
<reference evidence="2" key="1">
    <citation type="submission" date="2020-03" db="EMBL/GenBank/DDBJ databases">
        <title>A high-quality chromosome-level genome assembly of a woody plant with both climbing and erect habits, Rhamnella rubrinervis.</title>
        <authorList>
            <person name="Lu Z."/>
            <person name="Yang Y."/>
            <person name="Zhu X."/>
            <person name="Sun Y."/>
        </authorList>
    </citation>
    <scope>NUCLEOTIDE SEQUENCE</scope>
    <source>
        <strain evidence="2">BYM</strain>
        <tissue evidence="2">Leaf</tissue>
    </source>
</reference>
<dbReference type="InterPro" id="IPR035940">
    <property type="entry name" value="CAP_sf"/>
</dbReference>
<dbReference type="InterPro" id="IPR018244">
    <property type="entry name" value="Allrgn_V5/Tpx1_CS"/>
</dbReference>
<organism evidence="2 3">
    <name type="scientific">Rhamnella rubrinervis</name>
    <dbReference type="NCBI Taxonomy" id="2594499"/>
    <lineage>
        <taxon>Eukaryota</taxon>
        <taxon>Viridiplantae</taxon>
        <taxon>Streptophyta</taxon>
        <taxon>Embryophyta</taxon>
        <taxon>Tracheophyta</taxon>
        <taxon>Spermatophyta</taxon>
        <taxon>Magnoliopsida</taxon>
        <taxon>eudicotyledons</taxon>
        <taxon>Gunneridae</taxon>
        <taxon>Pentapetalae</taxon>
        <taxon>rosids</taxon>
        <taxon>fabids</taxon>
        <taxon>Rosales</taxon>
        <taxon>Rhamnaceae</taxon>
        <taxon>rhamnoid group</taxon>
        <taxon>Rhamneae</taxon>
        <taxon>Rhamnella</taxon>
    </lineage>
</organism>
<dbReference type="PRINTS" id="PR00837">
    <property type="entry name" value="V5TPXLIKE"/>
</dbReference>
<dbReference type="Pfam" id="PF00188">
    <property type="entry name" value="CAP"/>
    <property type="match status" value="1"/>
</dbReference>
<dbReference type="GO" id="GO:0005576">
    <property type="term" value="C:extracellular region"/>
    <property type="evidence" value="ECO:0007669"/>
    <property type="project" value="InterPro"/>
</dbReference>
<feature type="domain" description="SCP" evidence="1">
    <location>
        <begin position="44"/>
        <end position="173"/>
    </location>
</feature>